<dbReference type="SUPFAM" id="SSF53335">
    <property type="entry name" value="S-adenosyl-L-methionine-dependent methyltransferases"/>
    <property type="match status" value="1"/>
</dbReference>
<keyword evidence="1" id="KW-0489">Methyltransferase</keyword>
<dbReference type="Proteomes" id="UP000254258">
    <property type="component" value="Unassembled WGS sequence"/>
</dbReference>
<dbReference type="AlphaFoldDB" id="A0A370X3A0"/>
<name>A0A370X3A0_9GAMM</name>
<dbReference type="InterPro" id="IPR029063">
    <property type="entry name" value="SAM-dependent_MTases_sf"/>
</dbReference>
<gene>
    <name evidence="1" type="ORF">DWU98_06930</name>
</gene>
<organism evidence="1 2">
    <name type="scientific">Dyella monticola</name>
    <dbReference type="NCBI Taxonomy" id="1927958"/>
    <lineage>
        <taxon>Bacteria</taxon>
        <taxon>Pseudomonadati</taxon>
        <taxon>Pseudomonadota</taxon>
        <taxon>Gammaproteobacteria</taxon>
        <taxon>Lysobacterales</taxon>
        <taxon>Rhodanobacteraceae</taxon>
        <taxon>Dyella</taxon>
    </lineage>
</organism>
<dbReference type="InterPro" id="IPR006342">
    <property type="entry name" value="FkbM_mtfrase"/>
</dbReference>
<dbReference type="EMBL" id="QRBE01000003">
    <property type="protein sequence ID" value="RDS82868.1"/>
    <property type="molecule type" value="Genomic_DNA"/>
</dbReference>
<dbReference type="GO" id="GO:0008168">
    <property type="term" value="F:methyltransferase activity"/>
    <property type="evidence" value="ECO:0007669"/>
    <property type="project" value="UniProtKB-KW"/>
</dbReference>
<dbReference type="Gene3D" id="3.40.50.150">
    <property type="entry name" value="Vaccinia Virus protein VP39"/>
    <property type="match status" value="1"/>
</dbReference>
<dbReference type="NCBIfam" id="TIGR01444">
    <property type="entry name" value="fkbM_fam"/>
    <property type="match status" value="1"/>
</dbReference>
<keyword evidence="2" id="KW-1185">Reference proteome</keyword>
<reference evidence="1 2" key="1">
    <citation type="submission" date="2018-07" db="EMBL/GenBank/DDBJ databases">
        <title>Dyella monticola sp. nov. and Dyella psychrodurans sp. nov. isolated from monsoon evergreen broad-leaved forest soil of Dinghu Mountain, China.</title>
        <authorList>
            <person name="Gao Z."/>
            <person name="Qiu L."/>
        </authorList>
    </citation>
    <scope>NUCLEOTIDE SEQUENCE [LARGE SCALE GENOMIC DNA]</scope>
    <source>
        <strain evidence="1 2">4G-K06</strain>
    </source>
</reference>
<keyword evidence="1" id="KW-0808">Transferase</keyword>
<proteinExistence type="predicted"/>
<accession>A0A370X3A0</accession>
<sequence length="276" mass="30654">MTPLCRHRNANTSAQAACCDSLTRAKDIPMNHLHDATTQLANNLWPTRYGVMTAANPESFAAQSLKAYGEWMEQEIELLSTVIEEGHTVLEFGAETGAHTLWLAKAVGERGQVHVTEPRRLTFQKLCANVALNQLSNVYTYQRYLGRATGQGMITSGESKDEAFTVTTVDELKLDALHLIKVNPQKALINLLAGAAETIRKHRPIIYFRLSEIELAHAEVQAIKDLGYRAWSHVPYLYNPDNHVGSATNLFPGCVYQNVIASPAEGNFQLDARHEL</sequence>
<evidence type="ECO:0000313" key="2">
    <source>
        <dbReference type="Proteomes" id="UP000254258"/>
    </source>
</evidence>
<protein>
    <submittedName>
        <fullName evidence="1">FkbM family methyltransferase</fullName>
    </submittedName>
</protein>
<comment type="caution">
    <text evidence="1">The sequence shown here is derived from an EMBL/GenBank/DDBJ whole genome shotgun (WGS) entry which is preliminary data.</text>
</comment>
<dbReference type="GO" id="GO:0032259">
    <property type="term" value="P:methylation"/>
    <property type="evidence" value="ECO:0007669"/>
    <property type="project" value="UniProtKB-KW"/>
</dbReference>
<evidence type="ECO:0000313" key="1">
    <source>
        <dbReference type="EMBL" id="RDS82868.1"/>
    </source>
</evidence>